<comment type="caution">
    <text evidence="1">The sequence shown here is derived from an EMBL/GenBank/DDBJ whole genome shotgun (WGS) entry which is preliminary data.</text>
</comment>
<keyword evidence="2" id="KW-1185">Reference proteome</keyword>
<dbReference type="Proteomes" id="UP000569732">
    <property type="component" value="Unassembled WGS sequence"/>
</dbReference>
<dbReference type="AlphaFoldDB" id="A0A853I529"/>
<organism evidence="1 2">
    <name type="scientific">Spartinivicinus marinus</name>
    <dbReference type="NCBI Taxonomy" id="2994442"/>
    <lineage>
        <taxon>Bacteria</taxon>
        <taxon>Pseudomonadati</taxon>
        <taxon>Pseudomonadota</taxon>
        <taxon>Gammaproteobacteria</taxon>
        <taxon>Oceanospirillales</taxon>
        <taxon>Zooshikellaceae</taxon>
        <taxon>Spartinivicinus</taxon>
    </lineage>
</organism>
<reference evidence="1 2" key="1">
    <citation type="submission" date="2020-07" db="EMBL/GenBank/DDBJ databases">
        <title>Endozoicomonas sp. nov., isolated from sediment.</title>
        <authorList>
            <person name="Gu T."/>
        </authorList>
    </citation>
    <scope>NUCLEOTIDE SEQUENCE [LARGE SCALE GENOMIC DNA]</scope>
    <source>
        <strain evidence="1 2">SM1973</strain>
    </source>
</reference>
<proteinExistence type="predicted"/>
<gene>
    <name evidence="1" type="ORF">H0A36_17435</name>
</gene>
<evidence type="ECO:0000313" key="2">
    <source>
        <dbReference type="Proteomes" id="UP000569732"/>
    </source>
</evidence>
<dbReference type="EMBL" id="JACCKB010000030">
    <property type="protein sequence ID" value="NYZ67799.1"/>
    <property type="molecule type" value="Genomic_DNA"/>
</dbReference>
<protein>
    <submittedName>
        <fullName evidence="1">Uncharacterized protein</fullName>
    </submittedName>
</protein>
<evidence type="ECO:0000313" key="1">
    <source>
        <dbReference type="EMBL" id="NYZ67799.1"/>
    </source>
</evidence>
<name>A0A853I529_9GAMM</name>
<sequence length="64" mass="7198">MGEEELFVCPLCKQESICNTGKQFIFEGIKIDTFNCKKCSFQIIGKAGFFNNELAINSLHISYG</sequence>
<dbReference type="RefSeq" id="WP_180569822.1">
    <property type="nucleotide sequence ID" value="NZ_JACCKB010000030.1"/>
</dbReference>
<accession>A0A853I529</accession>